<reference evidence="2" key="1">
    <citation type="journal article" date="2011" name="Science">
        <title>The plant cell wall-decomposing machinery underlies the functional diversity of forest fungi.</title>
        <authorList>
            <person name="Eastwood D.C."/>
            <person name="Floudas D."/>
            <person name="Binder M."/>
            <person name="Majcherczyk A."/>
            <person name="Schneider P."/>
            <person name="Aerts A."/>
            <person name="Asiegbu F.O."/>
            <person name="Baker S.E."/>
            <person name="Barry K."/>
            <person name="Bendiksby M."/>
            <person name="Blumentritt M."/>
            <person name="Coutinho P.M."/>
            <person name="Cullen D."/>
            <person name="de Vries R.P."/>
            <person name="Gathman A."/>
            <person name="Goodell B."/>
            <person name="Henrissat B."/>
            <person name="Ihrmark K."/>
            <person name="Kauserud H."/>
            <person name="Kohler A."/>
            <person name="LaButti K."/>
            <person name="Lapidus A."/>
            <person name="Lavin J.L."/>
            <person name="Lee Y.-H."/>
            <person name="Lindquist E."/>
            <person name="Lilly W."/>
            <person name="Lucas S."/>
            <person name="Morin E."/>
            <person name="Murat C."/>
            <person name="Oguiza J.A."/>
            <person name="Park J."/>
            <person name="Pisabarro A.G."/>
            <person name="Riley R."/>
            <person name="Rosling A."/>
            <person name="Salamov A."/>
            <person name="Schmidt O."/>
            <person name="Schmutz J."/>
            <person name="Skrede I."/>
            <person name="Stenlid J."/>
            <person name="Wiebenga A."/>
            <person name="Xie X."/>
            <person name="Kuees U."/>
            <person name="Hibbett D.S."/>
            <person name="Hoffmeister D."/>
            <person name="Hoegberg N."/>
            <person name="Martin F."/>
            <person name="Grigoriev I.V."/>
            <person name="Watkinson S.C."/>
        </authorList>
    </citation>
    <scope>NUCLEOTIDE SEQUENCE [LARGE SCALE GENOMIC DNA]</scope>
    <source>
        <strain evidence="2">strain S7.3</strain>
    </source>
</reference>
<dbReference type="InParanoid" id="F8Q0P0"/>
<name>F8Q0P0_SERL3</name>
<evidence type="ECO:0000313" key="1">
    <source>
        <dbReference type="EMBL" id="EGN97869.1"/>
    </source>
</evidence>
<proteinExistence type="predicted"/>
<dbReference type="Proteomes" id="UP000008063">
    <property type="component" value="Unassembled WGS sequence"/>
</dbReference>
<evidence type="ECO:0008006" key="3">
    <source>
        <dbReference type="Google" id="ProtNLM"/>
    </source>
</evidence>
<gene>
    <name evidence="1" type="ORF">SERLA73DRAFT_160905</name>
</gene>
<sequence length="444" mass="49787">MALIEANESVLIIPIQTIPNELLAAIFKAGASKPSGHCCDIPFPCIASGVNHHWREVALSLPTIWTNIVVHDMKPLKLPTLCLERSSGSTWSHEQLLKLRHVIGVCSVHLEFLEFIFTGQGINAIDRQADWVVTIFLGIFAEIDESTLRSLRINGVGLFNWPPLLFSQPRVPSLTSLHLKIDRQDIEPVNKNWASLKAFLSYCKCLQELVIEGGVLPLPRGTTSRNTIILTSLRSMALRWPYKTRSKDFSHFIRCLKAPLLTYLELVCVNRSDLNEVARRSNLGIYPALHTLRLGCCAPGPESLCPEFYELFSSVRELQLARSDQYYFSSSDSSASEMEGSLALTQPCWPALEVLSYDGCDFGWLHDIVQLRSSLQGGLLRRVRVIGNRFSRVQLEWLKEWVTLESMADSDSGLLPVSPIADLVDTPDAEDMWALLDELSLKDV</sequence>
<dbReference type="AlphaFoldDB" id="F8Q0P0"/>
<dbReference type="SUPFAM" id="SSF52047">
    <property type="entry name" value="RNI-like"/>
    <property type="match status" value="1"/>
</dbReference>
<dbReference type="Gene3D" id="3.80.10.10">
    <property type="entry name" value="Ribonuclease Inhibitor"/>
    <property type="match status" value="1"/>
</dbReference>
<organism evidence="2">
    <name type="scientific">Serpula lacrymans var. lacrymans (strain S7.3)</name>
    <name type="common">Dry rot fungus</name>
    <dbReference type="NCBI Taxonomy" id="936435"/>
    <lineage>
        <taxon>Eukaryota</taxon>
        <taxon>Fungi</taxon>
        <taxon>Dikarya</taxon>
        <taxon>Basidiomycota</taxon>
        <taxon>Agaricomycotina</taxon>
        <taxon>Agaricomycetes</taxon>
        <taxon>Agaricomycetidae</taxon>
        <taxon>Boletales</taxon>
        <taxon>Coniophorineae</taxon>
        <taxon>Serpulaceae</taxon>
        <taxon>Serpula</taxon>
    </lineage>
</organism>
<dbReference type="OrthoDB" id="3237072at2759"/>
<evidence type="ECO:0000313" key="2">
    <source>
        <dbReference type="Proteomes" id="UP000008063"/>
    </source>
</evidence>
<dbReference type="HOGENOM" id="CLU_020999_3_0_1"/>
<protein>
    <recommendedName>
        <fullName evidence="3">F-box domain-containing protein</fullName>
    </recommendedName>
</protein>
<accession>F8Q0P0</accession>
<dbReference type="EMBL" id="GL945481">
    <property type="protein sequence ID" value="EGN97869.1"/>
    <property type="molecule type" value="Genomic_DNA"/>
</dbReference>
<keyword evidence="2" id="KW-1185">Reference proteome</keyword>
<dbReference type="InterPro" id="IPR032675">
    <property type="entry name" value="LRR_dom_sf"/>
</dbReference>